<name>A0A7S9DXM6_9ALTE</name>
<accession>A0A7S9DXM6</accession>
<dbReference type="KEGG" id="smaa:IT774_00995"/>
<protein>
    <submittedName>
        <fullName evidence="1">Uncharacterized protein</fullName>
    </submittedName>
</protein>
<organism evidence="1 2">
    <name type="scientific">Salinimonas marina</name>
    <dbReference type="NCBI Taxonomy" id="2785918"/>
    <lineage>
        <taxon>Bacteria</taxon>
        <taxon>Pseudomonadati</taxon>
        <taxon>Pseudomonadota</taxon>
        <taxon>Gammaproteobacteria</taxon>
        <taxon>Alteromonadales</taxon>
        <taxon>Alteromonadaceae</taxon>
        <taxon>Alteromonas/Salinimonas group</taxon>
        <taxon>Salinimonas</taxon>
    </lineage>
</organism>
<evidence type="ECO:0000313" key="1">
    <source>
        <dbReference type="EMBL" id="QPG05877.1"/>
    </source>
</evidence>
<dbReference type="Proteomes" id="UP000595095">
    <property type="component" value="Chromosome"/>
</dbReference>
<keyword evidence="2" id="KW-1185">Reference proteome</keyword>
<gene>
    <name evidence="1" type="ORF">IT774_00995</name>
</gene>
<dbReference type="EMBL" id="CP064795">
    <property type="protein sequence ID" value="QPG05877.1"/>
    <property type="molecule type" value="Genomic_DNA"/>
</dbReference>
<dbReference type="AlphaFoldDB" id="A0A7S9DXM6"/>
<sequence>MGSKSSLSDLVKQLPQEKTPTRDLWQGIELALEHESQPHYRRNRSRLWLASAAAVLLTAGVVSQLWQSPATESTPAPLLGDALVRALSEQHQAQLTQMLVTLQDTTPVTSNWQQQLEDLQQAENVIKQALQQDPNNTALLQMLQNVHQQQLLLVGRVHAPKWQRI</sequence>
<reference evidence="1 2" key="1">
    <citation type="submission" date="2020-11" db="EMBL/GenBank/DDBJ databases">
        <title>Complete genome sequence for Salinimonas sp. strain G2-b.</title>
        <authorList>
            <person name="Park S.-J."/>
        </authorList>
    </citation>
    <scope>NUCLEOTIDE SEQUENCE [LARGE SCALE GENOMIC DNA]</scope>
    <source>
        <strain evidence="1 2">G2-b</strain>
    </source>
</reference>
<evidence type="ECO:0000313" key="2">
    <source>
        <dbReference type="Proteomes" id="UP000595095"/>
    </source>
</evidence>
<dbReference type="RefSeq" id="WP_195810959.1">
    <property type="nucleotide sequence ID" value="NZ_CP064795.1"/>
</dbReference>
<proteinExistence type="predicted"/>